<evidence type="ECO:0000256" key="11">
    <source>
        <dbReference type="ARBA" id="ARBA00041373"/>
    </source>
</evidence>
<comment type="similarity">
    <text evidence="15">Belongs to the peroxiredoxin family. AhpE subfamily.</text>
</comment>
<dbReference type="EC" id="1.11.1.24" evidence="3"/>
<evidence type="ECO:0000256" key="12">
    <source>
        <dbReference type="ARBA" id="ARBA00049091"/>
    </source>
</evidence>
<dbReference type="PANTHER" id="PTHR42801:SF20">
    <property type="entry name" value="ALKYL HYDROPEROXIDE REDUCTASE E"/>
    <property type="match status" value="1"/>
</dbReference>
<dbReference type="GO" id="GO:0034599">
    <property type="term" value="P:cellular response to oxidative stress"/>
    <property type="evidence" value="ECO:0007669"/>
    <property type="project" value="TreeGrafter"/>
</dbReference>
<feature type="domain" description="Thioredoxin" evidence="22">
    <location>
        <begin position="10"/>
        <end position="160"/>
    </location>
</feature>
<evidence type="ECO:0000256" key="6">
    <source>
        <dbReference type="ARBA" id="ARBA00023002"/>
    </source>
</evidence>
<keyword evidence="24" id="KW-1185">Reference proteome</keyword>
<dbReference type="GO" id="GO:0008379">
    <property type="term" value="F:thioredoxin peroxidase activity"/>
    <property type="evidence" value="ECO:0007669"/>
    <property type="project" value="TreeGrafter"/>
</dbReference>
<dbReference type="EC" id="1.11.1.29" evidence="17"/>
<evidence type="ECO:0000256" key="18">
    <source>
        <dbReference type="ARBA" id="ARBA00068979"/>
    </source>
</evidence>
<comment type="function">
    <text evidence="1">Thiol-specific peroxidase that catalyzes the reduction of hydrogen peroxide and organic hydroperoxides to water and alcohols, respectively. Plays a role in cell protection against oxidative stress by detoxifying peroxides and as sensor of hydrogen peroxide-mediated signaling events.</text>
</comment>
<evidence type="ECO:0000256" key="21">
    <source>
        <dbReference type="PIRSR" id="PIRSR000239-1"/>
    </source>
</evidence>
<feature type="active site" description="Cysteine sulfenic acid (-SOH) intermediate; for peroxidase activity" evidence="21">
    <location>
        <position position="53"/>
    </location>
</feature>
<keyword evidence="6" id="KW-0560">Oxidoreductase</keyword>
<evidence type="ECO:0000256" key="4">
    <source>
        <dbReference type="ARBA" id="ARBA00022559"/>
    </source>
</evidence>
<accession>A0A1H9V6X4</accession>
<dbReference type="InterPro" id="IPR013766">
    <property type="entry name" value="Thioredoxin_domain"/>
</dbReference>
<evidence type="ECO:0000256" key="7">
    <source>
        <dbReference type="ARBA" id="ARBA00023157"/>
    </source>
</evidence>
<evidence type="ECO:0000256" key="16">
    <source>
        <dbReference type="ARBA" id="ARBA00065226"/>
    </source>
</evidence>
<keyword evidence="7" id="KW-1015">Disulfide bond</keyword>
<evidence type="ECO:0000256" key="5">
    <source>
        <dbReference type="ARBA" id="ARBA00022862"/>
    </source>
</evidence>
<dbReference type="CDD" id="cd03018">
    <property type="entry name" value="PRX_AhpE_like"/>
    <property type="match status" value="1"/>
</dbReference>
<evidence type="ECO:0000256" key="2">
    <source>
        <dbReference type="ARBA" id="ARBA00011245"/>
    </source>
</evidence>
<dbReference type="InterPro" id="IPR050924">
    <property type="entry name" value="Peroxiredoxin_BCP/PrxQ"/>
</dbReference>
<evidence type="ECO:0000256" key="3">
    <source>
        <dbReference type="ARBA" id="ARBA00013017"/>
    </source>
</evidence>
<dbReference type="RefSeq" id="WP_091758190.1">
    <property type="nucleotide sequence ID" value="NZ_FOHB01000003.1"/>
</dbReference>
<evidence type="ECO:0000259" key="22">
    <source>
        <dbReference type="PROSITE" id="PS51352"/>
    </source>
</evidence>
<dbReference type="PANTHER" id="PTHR42801">
    <property type="entry name" value="THIOREDOXIN-DEPENDENT PEROXIDE REDUCTASE"/>
    <property type="match status" value="1"/>
</dbReference>
<keyword evidence="4" id="KW-0575">Peroxidase</keyword>
<dbReference type="SUPFAM" id="SSF52833">
    <property type="entry name" value="Thioredoxin-like"/>
    <property type="match status" value="1"/>
</dbReference>
<evidence type="ECO:0000313" key="23">
    <source>
        <dbReference type="EMBL" id="SES17003.1"/>
    </source>
</evidence>
<comment type="subunit">
    <text evidence="2">Monomer.</text>
</comment>
<comment type="catalytic activity">
    <reaction evidence="12">
        <text>a hydroperoxide + [thioredoxin]-dithiol = an alcohol + [thioredoxin]-disulfide + H2O</text>
        <dbReference type="Rhea" id="RHEA:62620"/>
        <dbReference type="Rhea" id="RHEA-COMP:10698"/>
        <dbReference type="Rhea" id="RHEA-COMP:10700"/>
        <dbReference type="ChEBI" id="CHEBI:15377"/>
        <dbReference type="ChEBI" id="CHEBI:29950"/>
        <dbReference type="ChEBI" id="CHEBI:30879"/>
        <dbReference type="ChEBI" id="CHEBI:35924"/>
        <dbReference type="ChEBI" id="CHEBI:50058"/>
        <dbReference type="EC" id="1.11.1.24"/>
    </reaction>
</comment>
<sequence length="160" mass="17530">MTQTTHSTALAVGATAPDFTLKDQNGQDTSLADFRGRKNVVLVFYPFAFSGICTGELCEIRDNLGAFVSDDVQVLAISCDHMFSQRAWADKEAYFFPLLSDFWPHGGVARAYGVFNEKAGAALRGTFLIDREGVVRWSLVNPIGQGRDFSGYHEALAQLA</sequence>
<dbReference type="InterPro" id="IPR036249">
    <property type="entry name" value="Thioredoxin-like_sf"/>
</dbReference>
<dbReference type="InterPro" id="IPR000866">
    <property type="entry name" value="AhpC/TSA"/>
</dbReference>
<dbReference type="Pfam" id="PF00578">
    <property type="entry name" value="AhpC-TSA"/>
    <property type="match status" value="1"/>
</dbReference>
<name>A0A1H9V6X4_9MICO</name>
<evidence type="ECO:0000256" key="19">
    <source>
        <dbReference type="ARBA" id="ARBA00082991"/>
    </source>
</evidence>
<keyword evidence="8" id="KW-0676">Redox-active center</keyword>
<reference evidence="24" key="1">
    <citation type="submission" date="2016-10" db="EMBL/GenBank/DDBJ databases">
        <authorList>
            <person name="Varghese N."/>
            <person name="Submissions S."/>
        </authorList>
    </citation>
    <scope>NUCLEOTIDE SEQUENCE [LARGE SCALE GENOMIC DNA]</scope>
    <source>
        <strain evidence="24">CGMCC 1.6963</strain>
    </source>
</reference>
<dbReference type="EMBL" id="FOHB01000003">
    <property type="protein sequence ID" value="SES17003.1"/>
    <property type="molecule type" value="Genomic_DNA"/>
</dbReference>
<dbReference type="Gene3D" id="3.40.30.10">
    <property type="entry name" value="Glutaredoxin"/>
    <property type="match status" value="1"/>
</dbReference>
<comment type="similarity">
    <text evidence="10">Belongs to the peroxiredoxin family. BCP/PrxQ subfamily.</text>
</comment>
<dbReference type="OrthoDB" id="9812811at2"/>
<evidence type="ECO:0000256" key="8">
    <source>
        <dbReference type="ARBA" id="ARBA00023284"/>
    </source>
</evidence>
<keyword evidence="5" id="KW-0049">Antioxidant</keyword>
<evidence type="ECO:0000256" key="15">
    <source>
        <dbReference type="ARBA" id="ARBA00060973"/>
    </source>
</evidence>
<dbReference type="GO" id="GO:0005737">
    <property type="term" value="C:cytoplasm"/>
    <property type="evidence" value="ECO:0007669"/>
    <property type="project" value="TreeGrafter"/>
</dbReference>
<dbReference type="Proteomes" id="UP000199019">
    <property type="component" value="Unassembled WGS sequence"/>
</dbReference>
<dbReference type="PROSITE" id="PS51352">
    <property type="entry name" value="THIOREDOXIN_2"/>
    <property type="match status" value="1"/>
</dbReference>
<evidence type="ECO:0000256" key="17">
    <source>
        <dbReference type="ARBA" id="ARBA00067009"/>
    </source>
</evidence>
<evidence type="ECO:0000313" key="24">
    <source>
        <dbReference type="Proteomes" id="UP000199019"/>
    </source>
</evidence>
<dbReference type="FunFam" id="3.40.30.10:FF:000118">
    <property type="entry name" value="Peroxiredoxin AhpE"/>
    <property type="match status" value="1"/>
</dbReference>
<comment type="function">
    <text evidence="14">Thiol-specific peroxidase that catalyzes the reduction of hydrogen peroxide and organic hydroperoxides to water and alcohols, respectively. Plays a role in cell protection against oxidative stress by detoxifying peroxides. May represent an important antioxidant defense against cytotoxic peroxides, especially peroxynitrite, which can be formed by activated macrophages during infection.</text>
</comment>
<organism evidence="23 24">
    <name type="scientific">Pedococcus cremeus</name>
    <dbReference type="NCBI Taxonomy" id="587636"/>
    <lineage>
        <taxon>Bacteria</taxon>
        <taxon>Bacillati</taxon>
        <taxon>Actinomycetota</taxon>
        <taxon>Actinomycetes</taxon>
        <taxon>Micrococcales</taxon>
        <taxon>Intrasporangiaceae</taxon>
        <taxon>Pedococcus</taxon>
    </lineage>
</organism>
<evidence type="ECO:0000256" key="1">
    <source>
        <dbReference type="ARBA" id="ARBA00003330"/>
    </source>
</evidence>
<evidence type="ECO:0000256" key="13">
    <source>
        <dbReference type="ARBA" id="ARBA00052774"/>
    </source>
</evidence>
<proteinExistence type="inferred from homology"/>
<dbReference type="PIRSF" id="PIRSF000239">
    <property type="entry name" value="AHPC"/>
    <property type="match status" value="1"/>
</dbReference>
<evidence type="ECO:0000256" key="14">
    <source>
        <dbReference type="ARBA" id="ARBA00056930"/>
    </source>
</evidence>
<evidence type="ECO:0000256" key="20">
    <source>
        <dbReference type="ARBA" id="ARBA00083736"/>
    </source>
</evidence>
<protein>
    <recommendedName>
        <fullName evidence="18">Alkyl hydroperoxide reductase E</fullName>
        <ecNumber evidence="3">1.11.1.24</ecNumber>
        <ecNumber evidence="17">1.11.1.29</ecNumber>
    </recommendedName>
    <alternativeName>
        <fullName evidence="11">Bacterioferritin comigratory protein</fullName>
    </alternativeName>
    <alternativeName>
        <fullName evidence="19">Mycoredoxin-dependent peroxiredoxin</fullName>
    </alternativeName>
    <alternativeName>
        <fullName evidence="20">Peroxiredoxin AhpE</fullName>
    </alternativeName>
    <alternativeName>
        <fullName evidence="9">Thioredoxin peroxidase</fullName>
    </alternativeName>
</protein>
<evidence type="ECO:0000256" key="10">
    <source>
        <dbReference type="ARBA" id="ARBA00038489"/>
    </source>
</evidence>
<gene>
    <name evidence="23" type="ORF">SAMN05216199_2312</name>
</gene>
<dbReference type="AlphaFoldDB" id="A0A1H9V6X4"/>
<comment type="catalytic activity">
    <reaction evidence="13">
        <text>[mycoredoxin]-L-dithiol + a hydroperoxide = [mycoredoxin]-L-disulfide + an alcohol + H2O</text>
        <dbReference type="Rhea" id="RHEA:62640"/>
        <dbReference type="Rhea" id="RHEA-COMP:16137"/>
        <dbReference type="Rhea" id="RHEA-COMP:16138"/>
        <dbReference type="ChEBI" id="CHEBI:15377"/>
        <dbReference type="ChEBI" id="CHEBI:29950"/>
        <dbReference type="ChEBI" id="CHEBI:30879"/>
        <dbReference type="ChEBI" id="CHEBI:35924"/>
        <dbReference type="ChEBI" id="CHEBI:50058"/>
        <dbReference type="EC" id="1.11.1.29"/>
    </reaction>
</comment>
<dbReference type="InterPro" id="IPR024706">
    <property type="entry name" value="Peroxiredoxin_AhpC-typ"/>
</dbReference>
<dbReference type="STRING" id="587636.SAMN05216199_2312"/>
<comment type="subunit">
    <text evidence="16">Homodimer. Forms both dimers and octamers; a tightly-associated dimer and a ring-like octamer.</text>
</comment>
<dbReference type="GO" id="GO:0045454">
    <property type="term" value="P:cell redox homeostasis"/>
    <property type="evidence" value="ECO:0007669"/>
    <property type="project" value="TreeGrafter"/>
</dbReference>
<evidence type="ECO:0000256" key="9">
    <source>
        <dbReference type="ARBA" id="ARBA00032824"/>
    </source>
</evidence>